<keyword evidence="2" id="KW-1185">Reference proteome</keyword>
<proteinExistence type="predicted"/>
<dbReference type="AlphaFoldDB" id="A0A0E9N9P0"/>
<sequence>MECNVFSFLSPYIATGWFNHSAYSITTVVECYATDKTVYILAFPRTFRCHGLLLLQLHSDGLARLCLFGHCVSHETSWMRHALSSGILRVIPD</sequence>
<dbReference type="EMBL" id="BACD03000003">
    <property type="protein sequence ID" value="GAO46416.1"/>
    <property type="molecule type" value="Genomic_DNA"/>
</dbReference>
<reference evidence="1 2" key="2">
    <citation type="journal article" date="2014" name="J. Gen. Appl. Microbiol.">
        <title>The early diverging ascomycetous budding yeast Saitoella complicata has three histone deacetylases belonging to the Clr6, Hos2, and Rpd3 lineages.</title>
        <authorList>
            <person name="Nishida H."/>
            <person name="Matsumoto T."/>
            <person name="Kondo S."/>
            <person name="Hamamoto M."/>
            <person name="Yoshikawa H."/>
        </authorList>
    </citation>
    <scope>NUCLEOTIDE SEQUENCE [LARGE SCALE GENOMIC DNA]</scope>
    <source>
        <strain evidence="1 2">NRRL Y-17804</strain>
    </source>
</reference>
<gene>
    <name evidence="1" type="ORF">G7K_0647-t1</name>
</gene>
<dbReference type="Proteomes" id="UP000033140">
    <property type="component" value="Unassembled WGS sequence"/>
</dbReference>
<accession>A0A0E9N9P0</accession>
<evidence type="ECO:0000313" key="2">
    <source>
        <dbReference type="Proteomes" id="UP000033140"/>
    </source>
</evidence>
<reference evidence="1 2" key="1">
    <citation type="journal article" date="2011" name="J. Gen. Appl. Microbiol.">
        <title>Draft genome sequencing of the enigmatic yeast Saitoella complicata.</title>
        <authorList>
            <person name="Nishida H."/>
            <person name="Hamamoto M."/>
            <person name="Sugiyama J."/>
        </authorList>
    </citation>
    <scope>NUCLEOTIDE SEQUENCE [LARGE SCALE GENOMIC DNA]</scope>
    <source>
        <strain evidence="1 2">NRRL Y-17804</strain>
    </source>
</reference>
<evidence type="ECO:0000313" key="1">
    <source>
        <dbReference type="EMBL" id="GAO46416.1"/>
    </source>
</evidence>
<name>A0A0E9N9P0_SAICN</name>
<comment type="caution">
    <text evidence="1">The sequence shown here is derived from an EMBL/GenBank/DDBJ whole genome shotgun (WGS) entry which is preliminary data.</text>
</comment>
<protein>
    <submittedName>
        <fullName evidence="1">Uncharacterized protein</fullName>
    </submittedName>
</protein>
<reference evidence="1 2" key="3">
    <citation type="journal article" date="2015" name="Genome Announc.">
        <title>Draft Genome Sequence of the Archiascomycetous Yeast Saitoella complicata.</title>
        <authorList>
            <person name="Yamauchi K."/>
            <person name="Kondo S."/>
            <person name="Hamamoto M."/>
            <person name="Takahashi Y."/>
            <person name="Ogura Y."/>
            <person name="Hayashi T."/>
            <person name="Nishida H."/>
        </authorList>
    </citation>
    <scope>NUCLEOTIDE SEQUENCE [LARGE SCALE GENOMIC DNA]</scope>
    <source>
        <strain evidence="1 2">NRRL Y-17804</strain>
    </source>
</reference>
<organism evidence="1 2">
    <name type="scientific">Saitoella complicata (strain BCRC 22490 / CBS 7301 / JCM 7358 / NBRC 10748 / NRRL Y-17804)</name>
    <dbReference type="NCBI Taxonomy" id="698492"/>
    <lineage>
        <taxon>Eukaryota</taxon>
        <taxon>Fungi</taxon>
        <taxon>Dikarya</taxon>
        <taxon>Ascomycota</taxon>
        <taxon>Taphrinomycotina</taxon>
        <taxon>Taphrinomycotina incertae sedis</taxon>
        <taxon>Saitoella</taxon>
    </lineage>
</organism>